<dbReference type="KEGG" id="hsin:KDQ40_02770"/>
<name>M0K8A2_9EURY</name>
<dbReference type="Proteomes" id="UP000011659">
    <property type="component" value="Unassembled WGS sequence"/>
</dbReference>
<dbReference type="EMBL" id="CP073366">
    <property type="protein sequence ID" value="QUJ72694.1"/>
    <property type="molecule type" value="Genomic_DNA"/>
</dbReference>
<dbReference type="PANTHER" id="PTHR22916:SF3">
    <property type="entry name" value="UDP-GLCNAC:BETAGAL BETA-1,3-N-ACETYLGLUCOSAMINYLTRANSFERASE-LIKE PROTEIN 1"/>
    <property type="match status" value="1"/>
</dbReference>
<dbReference type="EC" id="2.4.-.-" evidence="3"/>
<accession>M0K8A2</accession>
<proteinExistence type="predicted"/>
<organism evidence="2 4">
    <name type="scientific">Haloarcula marismortui ATCC 33800</name>
    <dbReference type="NCBI Taxonomy" id="662476"/>
    <lineage>
        <taxon>Archaea</taxon>
        <taxon>Methanobacteriati</taxon>
        <taxon>Methanobacteriota</taxon>
        <taxon>Stenosarchaea group</taxon>
        <taxon>Halobacteria</taxon>
        <taxon>Halobacteriales</taxon>
        <taxon>Haloarculaceae</taxon>
        <taxon>Haloarcula</taxon>
    </lineage>
</organism>
<evidence type="ECO:0000313" key="4">
    <source>
        <dbReference type="Proteomes" id="UP000011659"/>
    </source>
</evidence>
<keyword evidence="4" id="KW-1185">Reference proteome</keyword>
<dbReference type="AlphaFoldDB" id="M0K8A2"/>
<evidence type="ECO:0000313" key="2">
    <source>
        <dbReference type="EMBL" id="EMA16404.1"/>
    </source>
</evidence>
<dbReference type="PANTHER" id="PTHR22916">
    <property type="entry name" value="GLYCOSYLTRANSFERASE"/>
    <property type="match status" value="1"/>
</dbReference>
<reference evidence="2 4" key="1">
    <citation type="journal article" date="2014" name="PLoS Genet.">
        <title>Phylogenetically driven sequencing of extremely halophilic archaea reveals strategies for static and dynamic osmo-response.</title>
        <authorList>
            <person name="Becker E.A."/>
            <person name="Seitzer P.M."/>
            <person name="Tritt A."/>
            <person name="Larsen D."/>
            <person name="Krusor M."/>
            <person name="Yao A.I."/>
            <person name="Wu D."/>
            <person name="Madern D."/>
            <person name="Eisen J.A."/>
            <person name="Darling A.E."/>
            <person name="Facciotti M.T."/>
        </authorList>
    </citation>
    <scope>NUCLEOTIDE SEQUENCE [LARGE SCALE GENOMIC DNA]</scope>
    <source>
        <strain evidence="2 4">ATCC 33800</strain>
    </source>
</reference>
<dbReference type="Proteomes" id="UP000682967">
    <property type="component" value="Chromosome"/>
</dbReference>
<dbReference type="GeneID" id="64821844"/>
<dbReference type="RefSeq" id="WP_004957342.1">
    <property type="nucleotide sequence ID" value="NZ_AOLR01000002.1"/>
</dbReference>
<dbReference type="InterPro" id="IPR001173">
    <property type="entry name" value="Glyco_trans_2-like"/>
</dbReference>
<feature type="domain" description="Glycosyltransferase 2-like" evidence="1">
    <location>
        <begin position="5"/>
        <end position="136"/>
    </location>
</feature>
<dbReference type="Pfam" id="PF00535">
    <property type="entry name" value="Glycos_transf_2"/>
    <property type="match status" value="1"/>
</dbReference>
<dbReference type="OrthoDB" id="46222at2157"/>
<dbReference type="Gene3D" id="3.90.550.10">
    <property type="entry name" value="Spore Coat Polysaccharide Biosynthesis Protein SpsA, Chain A"/>
    <property type="match status" value="1"/>
</dbReference>
<dbReference type="EMBL" id="AOLR01000002">
    <property type="protein sequence ID" value="EMA16404.1"/>
    <property type="molecule type" value="Genomic_DNA"/>
</dbReference>
<dbReference type="InterPro" id="IPR029044">
    <property type="entry name" value="Nucleotide-diphossugar_trans"/>
</dbReference>
<protein>
    <submittedName>
        <fullName evidence="2">Glycosyl transferase family 2</fullName>
    </submittedName>
    <submittedName>
        <fullName evidence="3">Glycosyltransferase</fullName>
        <ecNumber evidence="3">2.4.-.-</ecNumber>
    </submittedName>
</protein>
<reference evidence="3" key="2">
    <citation type="submission" date="2021-04" db="EMBL/GenBank/DDBJ databases">
        <title>Complete Genome sequence and Methylome Analysis of the Haloarchaeon Haloarcula sinaiiensis.</title>
        <authorList>
            <person name="Fomenkov A."/>
            <person name="DasSarma P."/>
            <person name="DasSarma S."/>
            <person name="Roberts R.J."/>
        </authorList>
    </citation>
    <scope>NUCLEOTIDE SEQUENCE</scope>
    <source>
        <strain evidence="3">ATCC 33800</strain>
    </source>
</reference>
<dbReference type="SUPFAM" id="SSF53448">
    <property type="entry name" value="Nucleotide-diphospho-sugar transferases"/>
    <property type="match status" value="1"/>
</dbReference>
<sequence length="284" mass="32628">MTLVSAIIPCYNPEPKWLNECVESVINQTHEEMEIILVNDAPDKSIDHVLPSDDRIEVLEHSENMGIPTARNTGIRASNGDYIGLLDQDDRWRPEKVEIQLQVFNRSPKNVGVVYSDVEKIGFSEGKKETGPLPEGRSERIEKLYTDNPPITISSLIKSECFERYGLLDETLYGSDDFELWLRLADEYAFEYIPEVLAIKRVHATNTSGNRRRMMSDRRRNLIKYKKEYDIRSDIFRREMVKTYLLEARHGLKEGELDHSLASLSSALEMSIFDTLSVIKDALA</sequence>
<gene>
    <name evidence="2" type="ORF">C436_01485</name>
    <name evidence="3" type="ORF">KDQ40_02770</name>
</gene>
<keyword evidence="2" id="KW-0808">Transferase</keyword>
<keyword evidence="3" id="KW-0328">Glycosyltransferase</keyword>
<evidence type="ECO:0000313" key="3">
    <source>
        <dbReference type="EMBL" id="QUJ72694.1"/>
    </source>
</evidence>
<evidence type="ECO:0000259" key="1">
    <source>
        <dbReference type="Pfam" id="PF00535"/>
    </source>
</evidence>
<dbReference type="GO" id="GO:0016758">
    <property type="term" value="F:hexosyltransferase activity"/>
    <property type="evidence" value="ECO:0007669"/>
    <property type="project" value="UniProtKB-ARBA"/>
</dbReference>